<dbReference type="OrthoDB" id="7464126at2759"/>
<feature type="repeat" description="ANK" evidence="2">
    <location>
        <begin position="939"/>
        <end position="971"/>
    </location>
</feature>
<organism evidence="5 6">
    <name type="scientific">Periconia digitata</name>
    <dbReference type="NCBI Taxonomy" id="1303443"/>
    <lineage>
        <taxon>Eukaryota</taxon>
        <taxon>Fungi</taxon>
        <taxon>Dikarya</taxon>
        <taxon>Ascomycota</taxon>
        <taxon>Pezizomycotina</taxon>
        <taxon>Dothideomycetes</taxon>
        <taxon>Pleosporomycetidae</taxon>
        <taxon>Pleosporales</taxon>
        <taxon>Massarineae</taxon>
        <taxon>Periconiaceae</taxon>
        <taxon>Periconia</taxon>
    </lineage>
</organism>
<evidence type="ECO:0000256" key="2">
    <source>
        <dbReference type="PROSITE-ProRule" id="PRU00023"/>
    </source>
</evidence>
<protein>
    <recommendedName>
        <fullName evidence="4">NACHT domain-containing protein</fullName>
    </recommendedName>
</protein>
<keyword evidence="3" id="KW-0175">Coiled coil</keyword>
<dbReference type="Pfam" id="PF12796">
    <property type="entry name" value="Ank_2"/>
    <property type="match status" value="1"/>
</dbReference>
<evidence type="ECO:0000256" key="3">
    <source>
        <dbReference type="SAM" id="Coils"/>
    </source>
</evidence>
<name>A0A9W4U5B9_9PLEO</name>
<dbReference type="SUPFAM" id="SSF48403">
    <property type="entry name" value="Ankyrin repeat"/>
    <property type="match status" value="1"/>
</dbReference>
<dbReference type="SMART" id="SM00248">
    <property type="entry name" value="ANK"/>
    <property type="match status" value="2"/>
</dbReference>
<keyword evidence="6" id="KW-1185">Reference proteome</keyword>
<feature type="domain" description="NACHT" evidence="4">
    <location>
        <begin position="326"/>
        <end position="458"/>
    </location>
</feature>
<dbReference type="InterPro" id="IPR027417">
    <property type="entry name" value="P-loop_NTPase"/>
</dbReference>
<dbReference type="PANTHER" id="PTHR10039">
    <property type="entry name" value="AMELOGENIN"/>
    <property type="match status" value="1"/>
</dbReference>
<evidence type="ECO:0000313" key="5">
    <source>
        <dbReference type="EMBL" id="CAI6270740.1"/>
    </source>
</evidence>
<keyword evidence="2" id="KW-0040">ANK repeat</keyword>
<dbReference type="InterPro" id="IPR036770">
    <property type="entry name" value="Ankyrin_rpt-contain_sf"/>
</dbReference>
<comment type="caution">
    <text evidence="5">The sequence shown here is derived from an EMBL/GenBank/DDBJ whole genome shotgun (WGS) entry which is preliminary data.</text>
</comment>
<dbReference type="Proteomes" id="UP001152607">
    <property type="component" value="Unassembled WGS sequence"/>
</dbReference>
<dbReference type="InterPro" id="IPR002110">
    <property type="entry name" value="Ankyrin_rpt"/>
</dbReference>
<evidence type="ECO:0000259" key="4">
    <source>
        <dbReference type="PROSITE" id="PS50837"/>
    </source>
</evidence>
<dbReference type="InterPro" id="IPR056125">
    <property type="entry name" value="DUF7708"/>
</dbReference>
<accession>A0A9W4U5B9</accession>
<evidence type="ECO:0000256" key="1">
    <source>
        <dbReference type="ARBA" id="ARBA00022737"/>
    </source>
</evidence>
<dbReference type="InterPro" id="IPR054471">
    <property type="entry name" value="GPIID_WHD"/>
</dbReference>
<sequence>MRELGNCALQLFSSSAFRAHSELSTALDAFQQILTADQTAQLRSFSSPAPTPDDVVNLTKKIIEANASRKSHLFASRLQGFLSSIQQYCKIIDTCAGPNQIAALVWGGIKLVLLTSLNFVEYFDKLSKTVAQFSNYCPRLSEYEKLFPTSVRLQQALADFYAVVVQFCSKALGVIQEKGIKRYSKSIWKSFKVDFKEVEENISEAKNEVTEELQLASEQEAASFRRLLTAEADESRAFRVTQTTDIQENRAFRSEQKLERQRINARQIQKILAKEERNKIRLLRRIPNYDYAASLRRAQRQRCAGTSSWLPHKAEFRKWINGAGPKHLWCYGIPGCGKTILVASVVDHLRMTFPGQKETVVIYYFFDTLNKKSLELSTFLRCVLHQALHLENLSPVVERRLESLFDSRMDQLEPSTSELEQLFLHSCGQFKRAFIVIDGLDEVSEDEQRNVKSFLKEVQKTNSARILAFTHAAMNMSQVFTYCSRLHVTAKDLKDDVEIFIDSQIDRYSQGELSACSPSVLDIIKRKLIADAEGMFLWVALQFKALLDVCEEDGTPDRIPDLLETLPRKITDLYSLLLERIAERTGDQAERAKKTFQWVIYSKRPLSIRELEEAVSISEGQKSWTRSSFKLDLPKLARLCGNLIEFDEANGTVSLSHHTVEAFLQDYNNGQEAAKFAIEEASTEQYLADVCLTYLSFTDFHQAITRTSDTTNLHSMNHPARIVGTMAPSLVRPFTAFNALRSRRDRKVHQPVDLVNVLRAELNAHQAKKMDPVFQLLEYCKCYWHSHSRYLDSKDEARFITLENFIRGQHLPREWMPWNSTEDERSLPLWNMFIWTVKNEHTAMFRIWQRIAPMQESSYWDYLWRKDGQRLFASACTAANFELLEMMFNARERFKSVIRPSESEIRQALISVCQLGHDEVLGRLLQEKADVNAAAAAYDGKTALQAAAEGGHLVVVERLLQEKADVNAAAAANRGRTALQAAAGGGHLAVVERLL</sequence>
<dbReference type="Gene3D" id="3.40.50.300">
    <property type="entry name" value="P-loop containing nucleotide triphosphate hydrolases"/>
    <property type="match status" value="1"/>
</dbReference>
<dbReference type="AlphaFoldDB" id="A0A9W4U5B9"/>
<dbReference type="Pfam" id="PF24883">
    <property type="entry name" value="NPHP3_N"/>
    <property type="match status" value="1"/>
</dbReference>
<feature type="repeat" description="ANK" evidence="2">
    <location>
        <begin position="974"/>
        <end position="995"/>
    </location>
</feature>
<evidence type="ECO:0000313" key="6">
    <source>
        <dbReference type="Proteomes" id="UP001152607"/>
    </source>
</evidence>
<dbReference type="InterPro" id="IPR056884">
    <property type="entry name" value="NPHP3-like_N"/>
</dbReference>
<dbReference type="Pfam" id="PF24809">
    <property type="entry name" value="DUF7708"/>
    <property type="match status" value="1"/>
</dbReference>
<dbReference type="SUPFAM" id="SSF52540">
    <property type="entry name" value="P-loop containing nucleoside triphosphate hydrolases"/>
    <property type="match status" value="1"/>
</dbReference>
<proteinExistence type="predicted"/>
<dbReference type="EMBL" id="CAOQHR010000001">
    <property type="protein sequence ID" value="CAI6270740.1"/>
    <property type="molecule type" value="Genomic_DNA"/>
</dbReference>
<dbReference type="Pfam" id="PF22939">
    <property type="entry name" value="WHD_GPIID"/>
    <property type="match status" value="1"/>
</dbReference>
<reference evidence="5" key="1">
    <citation type="submission" date="2023-01" db="EMBL/GenBank/DDBJ databases">
        <authorList>
            <person name="Van Ghelder C."/>
            <person name="Rancurel C."/>
        </authorList>
    </citation>
    <scope>NUCLEOTIDE SEQUENCE</scope>
    <source>
        <strain evidence="5">CNCM I-4278</strain>
    </source>
</reference>
<dbReference type="Gene3D" id="1.25.40.20">
    <property type="entry name" value="Ankyrin repeat-containing domain"/>
    <property type="match status" value="1"/>
</dbReference>
<dbReference type="InterPro" id="IPR007111">
    <property type="entry name" value="NACHT_NTPase"/>
</dbReference>
<dbReference type="PROSITE" id="PS50088">
    <property type="entry name" value="ANK_REPEAT"/>
    <property type="match status" value="2"/>
</dbReference>
<keyword evidence="1" id="KW-0677">Repeat</keyword>
<dbReference type="PROSITE" id="PS50837">
    <property type="entry name" value="NACHT"/>
    <property type="match status" value="1"/>
</dbReference>
<dbReference type="PROSITE" id="PS50297">
    <property type="entry name" value="ANK_REP_REGION"/>
    <property type="match status" value="2"/>
</dbReference>
<feature type="coiled-coil region" evidence="3">
    <location>
        <begin position="195"/>
        <end position="222"/>
    </location>
</feature>
<gene>
    <name evidence="5" type="ORF">PDIGIT_LOCUS1713</name>
</gene>